<dbReference type="PANTHER" id="PTHR28029:SF1">
    <property type="entry name" value="PROTEIN ILM1"/>
    <property type="match status" value="1"/>
</dbReference>
<reference evidence="2" key="1">
    <citation type="submission" date="2022-11" db="EMBL/GenBank/DDBJ databases">
        <authorList>
            <person name="Petersen C."/>
        </authorList>
    </citation>
    <scope>NUCLEOTIDE SEQUENCE</scope>
    <source>
        <strain evidence="2">IBT 30761</strain>
    </source>
</reference>
<dbReference type="InterPro" id="IPR018815">
    <property type="entry name" value="Incr_loss_mito_DNA_1"/>
</dbReference>
<evidence type="ECO:0000313" key="2">
    <source>
        <dbReference type="EMBL" id="KAJ5085584.1"/>
    </source>
</evidence>
<dbReference type="Pfam" id="PF10311">
    <property type="entry name" value="Ilm1"/>
    <property type="match status" value="1"/>
</dbReference>
<feature type="transmembrane region" description="Helical" evidence="1">
    <location>
        <begin position="161"/>
        <end position="183"/>
    </location>
</feature>
<sequence length="251" mass="27957">QQLGSPHCAAGHSDQPLFASRLLTSSLDSSISNTTPKMVLVSSKTLIQAHGVLLVIIAGYLVKNPAFITDCDLVFMMGEALKIDFPTVTSAVENPFVFCSVPLFATALFDLILLSTLPFNDALDEALHYSRPLRNGNLPAEDLQVLASLPEYITKSLTMYWNVWISVAASRFALYGGLAFFIYQGRDSFLVSSYTATAAAEGLDRLKSRVVFTFSFMEMMTWFWIFATLRQERQERLTKLLEDARRDAGEE</sequence>
<feature type="non-terminal residue" evidence="2">
    <location>
        <position position="1"/>
    </location>
</feature>
<dbReference type="OrthoDB" id="5299849at2759"/>
<name>A0A9W9EPT8_9EURO</name>
<keyword evidence="3" id="KW-1185">Reference proteome</keyword>
<dbReference type="AlphaFoldDB" id="A0A9W9EPT8"/>
<dbReference type="PANTHER" id="PTHR28029">
    <property type="entry name" value="PROTEIN ILM1"/>
    <property type="match status" value="1"/>
</dbReference>
<dbReference type="RefSeq" id="XP_056470262.1">
    <property type="nucleotide sequence ID" value="XM_056622846.1"/>
</dbReference>
<evidence type="ECO:0000313" key="3">
    <source>
        <dbReference type="Proteomes" id="UP001149074"/>
    </source>
</evidence>
<keyword evidence="1" id="KW-0812">Transmembrane</keyword>
<feature type="transmembrane region" description="Helical" evidence="1">
    <location>
        <begin position="45"/>
        <end position="62"/>
    </location>
</feature>
<accession>A0A9W9EPT8</accession>
<organism evidence="2 3">
    <name type="scientific">Penicillium argentinense</name>
    <dbReference type="NCBI Taxonomy" id="1131581"/>
    <lineage>
        <taxon>Eukaryota</taxon>
        <taxon>Fungi</taxon>
        <taxon>Dikarya</taxon>
        <taxon>Ascomycota</taxon>
        <taxon>Pezizomycotina</taxon>
        <taxon>Eurotiomycetes</taxon>
        <taxon>Eurotiomycetidae</taxon>
        <taxon>Eurotiales</taxon>
        <taxon>Aspergillaceae</taxon>
        <taxon>Penicillium</taxon>
    </lineage>
</organism>
<evidence type="ECO:0000256" key="1">
    <source>
        <dbReference type="SAM" id="Phobius"/>
    </source>
</evidence>
<feature type="transmembrane region" description="Helical" evidence="1">
    <location>
        <begin position="210"/>
        <end position="229"/>
    </location>
</feature>
<comment type="caution">
    <text evidence="2">The sequence shown here is derived from an EMBL/GenBank/DDBJ whole genome shotgun (WGS) entry which is preliminary data.</text>
</comment>
<reference evidence="2" key="2">
    <citation type="journal article" date="2023" name="IMA Fungus">
        <title>Comparative genomic study of the Penicillium genus elucidates a diverse pangenome and 15 lateral gene transfer events.</title>
        <authorList>
            <person name="Petersen C."/>
            <person name="Sorensen T."/>
            <person name="Nielsen M.R."/>
            <person name="Sondergaard T.E."/>
            <person name="Sorensen J.L."/>
            <person name="Fitzpatrick D.A."/>
            <person name="Frisvad J.C."/>
            <person name="Nielsen K.L."/>
        </authorList>
    </citation>
    <scope>NUCLEOTIDE SEQUENCE</scope>
    <source>
        <strain evidence="2">IBT 30761</strain>
    </source>
</reference>
<dbReference type="Proteomes" id="UP001149074">
    <property type="component" value="Unassembled WGS sequence"/>
</dbReference>
<proteinExistence type="predicted"/>
<keyword evidence="1" id="KW-1133">Transmembrane helix</keyword>
<gene>
    <name evidence="2" type="ORF">N7532_010355</name>
</gene>
<protein>
    <submittedName>
        <fullName evidence="2">Increased loss of mitochondrial DNA protein 1</fullName>
    </submittedName>
</protein>
<dbReference type="GeneID" id="81361825"/>
<dbReference type="EMBL" id="JAPQKI010000010">
    <property type="protein sequence ID" value="KAJ5085584.1"/>
    <property type="molecule type" value="Genomic_DNA"/>
</dbReference>
<keyword evidence="1" id="KW-0472">Membrane</keyword>